<evidence type="ECO:0000313" key="9">
    <source>
        <dbReference type="Proteomes" id="UP000184268"/>
    </source>
</evidence>
<feature type="transmembrane region" description="Helical" evidence="7">
    <location>
        <begin position="132"/>
        <end position="158"/>
    </location>
</feature>
<feature type="transmembrane region" description="Helical" evidence="7">
    <location>
        <begin position="35"/>
        <end position="52"/>
    </location>
</feature>
<dbReference type="GO" id="GO:0000041">
    <property type="term" value="P:transition metal ion transport"/>
    <property type="evidence" value="ECO:0007669"/>
    <property type="project" value="InterPro"/>
</dbReference>
<sequence length="214" mass="24430">MGTELNLIAVVLFALLLGWAGRDSALWHNWRTSRYFHLTMLVAVATLCLWRIRAGIYEGLDLHFLAITLVTLMFGWRTALLVLSAAQTGLLLAGVDLWQHAGALFWLGIALPVGFSYLWLSLCHNLLPKNLWVYVFVGAFLNGALTFVIRTLGLALYYQGSYDWSLVMDNYVVLIPLFMFPEAMLNGFPTTMLVVYKPDWLATWDERRYMQDKD</sequence>
<keyword evidence="6 7" id="KW-0472">Membrane</keyword>
<gene>
    <name evidence="8" type="ORF">SAMN02745129_1986</name>
</gene>
<protein>
    <submittedName>
        <fullName evidence="8">Uncharacterized membrane protein</fullName>
    </submittedName>
</protein>
<evidence type="ECO:0000256" key="3">
    <source>
        <dbReference type="ARBA" id="ARBA00022475"/>
    </source>
</evidence>
<feature type="transmembrane region" description="Helical" evidence="7">
    <location>
        <begin position="64"/>
        <end position="86"/>
    </location>
</feature>
<feature type="transmembrane region" description="Helical" evidence="7">
    <location>
        <begin position="98"/>
        <end position="120"/>
    </location>
</feature>
<reference evidence="8 9" key="1">
    <citation type="submission" date="2016-11" db="EMBL/GenBank/DDBJ databases">
        <authorList>
            <person name="Jaros S."/>
            <person name="Januszkiewicz K."/>
            <person name="Wedrychowicz H."/>
        </authorList>
    </citation>
    <scope>NUCLEOTIDE SEQUENCE [LARGE SCALE GENOMIC DNA]</scope>
    <source>
        <strain evidence="8 9">DSM 16917</strain>
    </source>
</reference>
<dbReference type="InterPro" id="IPR002751">
    <property type="entry name" value="CbiM/NikMN"/>
</dbReference>
<dbReference type="GO" id="GO:0005886">
    <property type="term" value="C:plasma membrane"/>
    <property type="evidence" value="ECO:0007669"/>
    <property type="project" value="UniProtKB-SubCell"/>
</dbReference>
<keyword evidence="2" id="KW-0813">Transport</keyword>
<feature type="transmembrane region" description="Helical" evidence="7">
    <location>
        <begin position="170"/>
        <end position="188"/>
    </location>
</feature>
<evidence type="ECO:0000256" key="7">
    <source>
        <dbReference type="SAM" id="Phobius"/>
    </source>
</evidence>
<dbReference type="Proteomes" id="UP000184268">
    <property type="component" value="Unassembled WGS sequence"/>
</dbReference>
<evidence type="ECO:0000256" key="2">
    <source>
        <dbReference type="ARBA" id="ARBA00022448"/>
    </source>
</evidence>
<dbReference type="RefSeq" id="WP_067664365.1">
    <property type="nucleotide sequence ID" value="NZ_FQXG01000002.1"/>
</dbReference>
<dbReference type="EMBL" id="FQXG01000002">
    <property type="protein sequence ID" value="SHH37373.1"/>
    <property type="molecule type" value="Genomic_DNA"/>
</dbReference>
<evidence type="ECO:0000256" key="1">
    <source>
        <dbReference type="ARBA" id="ARBA00004651"/>
    </source>
</evidence>
<evidence type="ECO:0000256" key="5">
    <source>
        <dbReference type="ARBA" id="ARBA00022989"/>
    </source>
</evidence>
<keyword evidence="3" id="KW-1003">Cell membrane</keyword>
<proteinExistence type="predicted"/>
<dbReference type="OrthoDB" id="5297929at2"/>
<evidence type="ECO:0000313" key="8">
    <source>
        <dbReference type="EMBL" id="SHH37373.1"/>
    </source>
</evidence>
<keyword evidence="9" id="KW-1185">Reference proteome</keyword>
<dbReference type="AlphaFoldDB" id="A0A1M5SHK1"/>
<accession>A0A1M5SHK1</accession>
<comment type="subcellular location">
    <subcellularLocation>
        <location evidence="1">Cell membrane</location>
        <topology evidence="1">Multi-pass membrane protein</topology>
    </subcellularLocation>
</comment>
<evidence type="ECO:0000256" key="4">
    <source>
        <dbReference type="ARBA" id="ARBA00022692"/>
    </source>
</evidence>
<keyword evidence="4 7" id="KW-0812">Transmembrane</keyword>
<organism evidence="8 9">
    <name type="scientific">Ferrimonas marina</name>
    <dbReference type="NCBI Taxonomy" id="299255"/>
    <lineage>
        <taxon>Bacteria</taxon>
        <taxon>Pseudomonadati</taxon>
        <taxon>Pseudomonadota</taxon>
        <taxon>Gammaproteobacteria</taxon>
        <taxon>Alteromonadales</taxon>
        <taxon>Ferrimonadaceae</taxon>
        <taxon>Ferrimonas</taxon>
    </lineage>
</organism>
<name>A0A1M5SHK1_9GAMM</name>
<dbReference type="Gene3D" id="1.10.1760.20">
    <property type="match status" value="1"/>
</dbReference>
<keyword evidence="5 7" id="KW-1133">Transmembrane helix</keyword>
<dbReference type="Pfam" id="PF01891">
    <property type="entry name" value="CbiM"/>
    <property type="match status" value="1"/>
</dbReference>
<evidence type="ECO:0000256" key="6">
    <source>
        <dbReference type="ARBA" id="ARBA00023136"/>
    </source>
</evidence>
<dbReference type="STRING" id="299255.SAMN02745129_1986"/>